<dbReference type="OrthoDB" id="5295733at2"/>
<evidence type="ECO:0000256" key="5">
    <source>
        <dbReference type="ARBA" id="ARBA00023136"/>
    </source>
</evidence>
<dbReference type="GO" id="GO:0016020">
    <property type="term" value="C:membrane"/>
    <property type="evidence" value="ECO:0007669"/>
    <property type="project" value="UniProtKB-SubCell"/>
</dbReference>
<dbReference type="RefSeq" id="WP_073278489.1">
    <property type="nucleotide sequence ID" value="NZ_FRAC01000021.1"/>
</dbReference>
<keyword evidence="3 6" id="KW-0812">Transmembrane</keyword>
<dbReference type="PANTHER" id="PTHR30238">
    <property type="entry name" value="MEMBRANE BOUND PREDICTED REDOX MODULATOR"/>
    <property type="match status" value="1"/>
</dbReference>
<feature type="transmembrane region" description="Helical" evidence="6">
    <location>
        <begin position="115"/>
        <end position="138"/>
    </location>
</feature>
<keyword evidence="8" id="KW-1185">Reference proteome</keyword>
<evidence type="ECO:0000256" key="3">
    <source>
        <dbReference type="ARBA" id="ARBA00022692"/>
    </source>
</evidence>
<dbReference type="InterPro" id="IPR005496">
    <property type="entry name" value="Integral_membrane_TerC"/>
</dbReference>
<keyword evidence="5 6" id="KW-0472">Membrane</keyword>
<evidence type="ECO:0000256" key="4">
    <source>
        <dbReference type="ARBA" id="ARBA00022989"/>
    </source>
</evidence>
<feature type="transmembrane region" description="Helical" evidence="6">
    <location>
        <begin position="170"/>
        <end position="192"/>
    </location>
</feature>
<gene>
    <name evidence="7" type="ORF">SAMN02745136_03871</name>
</gene>
<dbReference type="PANTHER" id="PTHR30238:SF4">
    <property type="entry name" value="SLL1022 PROTEIN"/>
    <property type="match status" value="1"/>
</dbReference>
<reference evidence="7 8" key="1">
    <citation type="submission" date="2016-11" db="EMBL/GenBank/DDBJ databases">
        <authorList>
            <person name="Jaros S."/>
            <person name="Januszkiewicz K."/>
            <person name="Wedrychowicz H."/>
        </authorList>
    </citation>
    <scope>NUCLEOTIDE SEQUENCE [LARGE SCALE GENOMIC DNA]</scope>
    <source>
        <strain evidence="7 8">DSM 15929</strain>
    </source>
</reference>
<dbReference type="Proteomes" id="UP000184386">
    <property type="component" value="Unassembled WGS sequence"/>
</dbReference>
<evidence type="ECO:0000256" key="6">
    <source>
        <dbReference type="SAM" id="Phobius"/>
    </source>
</evidence>
<name>A0A1M6X3T7_9FIRM</name>
<evidence type="ECO:0000313" key="8">
    <source>
        <dbReference type="Proteomes" id="UP000184386"/>
    </source>
</evidence>
<comment type="similarity">
    <text evidence="2">Belongs to the TerC family.</text>
</comment>
<dbReference type="AlphaFoldDB" id="A0A1M6X3T7"/>
<evidence type="ECO:0000256" key="2">
    <source>
        <dbReference type="ARBA" id="ARBA00007511"/>
    </source>
</evidence>
<protein>
    <submittedName>
        <fullName evidence="7">Integral membrane protein, YjbE family</fullName>
    </submittedName>
</protein>
<accession>A0A1M6X3T7</accession>
<dbReference type="EMBL" id="FRAC01000021">
    <property type="protein sequence ID" value="SHL00529.1"/>
    <property type="molecule type" value="Genomic_DNA"/>
</dbReference>
<feature type="transmembrane region" description="Helical" evidence="6">
    <location>
        <begin position="144"/>
        <end position="163"/>
    </location>
</feature>
<dbReference type="Pfam" id="PF03741">
    <property type="entry name" value="TerC"/>
    <property type="match status" value="1"/>
</dbReference>
<evidence type="ECO:0000313" key="7">
    <source>
        <dbReference type="EMBL" id="SHL00529.1"/>
    </source>
</evidence>
<organism evidence="7 8">
    <name type="scientific">Anaerocolumna jejuensis DSM 15929</name>
    <dbReference type="NCBI Taxonomy" id="1121322"/>
    <lineage>
        <taxon>Bacteria</taxon>
        <taxon>Bacillati</taxon>
        <taxon>Bacillota</taxon>
        <taxon>Clostridia</taxon>
        <taxon>Lachnospirales</taxon>
        <taxon>Lachnospiraceae</taxon>
        <taxon>Anaerocolumna</taxon>
    </lineage>
</organism>
<evidence type="ECO:0000256" key="1">
    <source>
        <dbReference type="ARBA" id="ARBA00004141"/>
    </source>
</evidence>
<keyword evidence="4 6" id="KW-1133">Transmembrane helix</keyword>
<comment type="subcellular location">
    <subcellularLocation>
        <location evidence="1">Membrane</location>
        <topology evidence="1">Multi-pass membrane protein</topology>
    </subcellularLocation>
</comment>
<proteinExistence type="inferred from homology"/>
<feature type="transmembrane region" description="Helical" evidence="6">
    <location>
        <begin position="198"/>
        <end position="219"/>
    </location>
</feature>
<feature type="transmembrane region" description="Helical" evidence="6">
    <location>
        <begin position="45"/>
        <end position="67"/>
    </location>
</feature>
<sequence length="235" mass="26334">MPMFFVFMLKILHIAVLNIILSFDNISVIAFVAGNLNEHNRKKAYLSGFTLSLVFSILFTSIISILMEIKWLPIQPLGGFLLMKITYDMLKANTAESEQKDGEYKVSYNMKLSTAIIKLTFISLSLSFDNILSIAGAADGNIKIISLGLLLSLPVLLISCRFFMNLMKRFIIILYLCGAVLVHTSLEMIFSYPPLFSLLPAHLHTIFSMTASISLLAYGMHKVKKNKNRAIEDIA</sequence>
<feature type="transmembrane region" description="Helical" evidence="6">
    <location>
        <begin position="12"/>
        <end position="33"/>
    </location>
</feature>